<protein>
    <submittedName>
        <fullName evidence="1">Uncharacterized protein</fullName>
    </submittedName>
</protein>
<feature type="non-terminal residue" evidence="1">
    <location>
        <position position="1"/>
    </location>
</feature>
<reference evidence="2" key="1">
    <citation type="submission" date="2017-09" db="EMBL/GenBank/DDBJ databases">
        <title>Depth-based differentiation of microbial function through sediment-hosted aquifers and enrichment of novel symbionts in the deep terrestrial subsurface.</title>
        <authorList>
            <person name="Probst A.J."/>
            <person name="Ladd B."/>
            <person name="Jarett J.K."/>
            <person name="Geller-Mcgrath D.E."/>
            <person name="Sieber C.M.K."/>
            <person name="Emerson J.B."/>
            <person name="Anantharaman K."/>
            <person name="Thomas B.C."/>
            <person name="Malmstrom R."/>
            <person name="Stieglmeier M."/>
            <person name="Klingl A."/>
            <person name="Woyke T."/>
            <person name="Ryan C.M."/>
            <person name="Banfield J.F."/>
        </authorList>
    </citation>
    <scope>NUCLEOTIDE SEQUENCE [LARGE SCALE GENOMIC DNA]</scope>
</reference>
<dbReference type="AlphaFoldDB" id="A0A2M7FB60"/>
<gene>
    <name evidence="1" type="ORF">COW49_03915</name>
</gene>
<proteinExistence type="predicted"/>
<comment type="caution">
    <text evidence="1">The sequence shown here is derived from an EMBL/GenBank/DDBJ whole genome shotgun (WGS) entry which is preliminary data.</text>
</comment>
<name>A0A2M7FB60_9BACT</name>
<sequence length="85" mass="9400">RKPAAISGGLVGSFTLWAEEFAKTHARWQRDGRPDRMHLLLSIAKLGHPKITPENWEQVQMEMADHAAMPSQPALLNSATHGESS</sequence>
<organism evidence="1 2">
    <name type="scientific">Candidatus Kaiserbacteria bacterium CG17_big_fil_post_rev_8_21_14_2_50_51_7</name>
    <dbReference type="NCBI Taxonomy" id="1974613"/>
    <lineage>
        <taxon>Bacteria</taxon>
        <taxon>Candidatus Kaiseribacteriota</taxon>
    </lineage>
</organism>
<evidence type="ECO:0000313" key="2">
    <source>
        <dbReference type="Proteomes" id="UP000228497"/>
    </source>
</evidence>
<evidence type="ECO:0000313" key="1">
    <source>
        <dbReference type="EMBL" id="PIV86709.1"/>
    </source>
</evidence>
<accession>A0A2M7FB60</accession>
<dbReference type="Proteomes" id="UP000228497">
    <property type="component" value="Unassembled WGS sequence"/>
</dbReference>
<dbReference type="EMBL" id="PFFD01000184">
    <property type="protein sequence ID" value="PIV86709.1"/>
    <property type="molecule type" value="Genomic_DNA"/>
</dbReference>